<keyword evidence="5 9" id="KW-0560">Oxidoreductase</keyword>
<protein>
    <recommendedName>
        <fullName evidence="12">Cytochrome P450</fullName>
    </recommendedName>
</protein>
<name>A0AA89BHT7_PINIB</name>
<feature type="binding site" description="axial binding residue" evidence="8">
    <location>
        <position position="330"/>
    </location>
    <ligand>
        <name>heme</name>
        <dbReference type="ChEBI" id="CHEBI:30413"/>
    </ligand>
    <ligandPart>
        <name>Fe</name>
        <dbReference type="ChEBI" id="CHEBI:18248"/>
    </ligandPart>
</feature>
<dbReference type="Proteomes" id="UP001186944">
    <property type="component" value="Unassembled WGS sequence"/>
</dbReference>
<proteinExistence type="inferred from homology"/>
<evidence type="ECO:0000256" key="1">
    <source>
        <dbReference type="ARBA" id="ARBA00001971"/>
    </source>
</evidence>
<dbReference type="GO" id="GO:0005506">
    <property type="term" value="F:iron ion binding"/>
    <property type="evidence" value="ECO:0007669"/>
    <property type="project" value="InterPro"/>
</dbReference>
<evidence type="ECO:0008006" key="12">
    <source>
        <dbReference type="Google" id="ProtNLM"/>
    </source>
</evidence>
<evidence type="ECO:0000313" key="11">
    <source>
        <dbReference type="Proteomes" id="UP001186944"/>
    </source>
</evidence>
<comment type="similarity">
    <text evidence="2 9">Belongs to the cytochrome P450 family.</text>
</comment>
<evidence type="ECO:0000256" key="8">
    <source>
        <dbReference type="PIRSR" id="PIRSR602401-1"/>
    </source>
</evidence>
<comment type="cofactor">
    <cofactor evidence="1 8">
        <name>heme</name>
        <dbReference type="ChEBI" id="CHEBI:30413"/>
    </cofactor>
</comment>
<dbReference type="PANTHER" id="PTHR24279:SF120">
    <property type="entry name" value="CYTOCHROME P450"/>
    <property type="match status" value="1"/>
</dbReference>
<dbReference type="InterPro" id="IPR001128">
    <property type="entry name" value="Cyt_P450"/>
</dbReference>
<reference evidence="10" key="1">
    <citation type="submission" date="2019-08" db="EMBL/GenBank/DDBJ databases">
        <title>The improved chromosome-level genome for the pearl oyster Pinctada fucata martensii using PacBio sequencing and Hi-C.</title>
        <authorList>
            <person name="Zheng Z."/>
        </authorList>
    </citation>
    <scope>NUCLEOTIDE SEQUENCE</scope>
    <source>
        <strain evidence="10">ZZ-2019</strain>
        <tissue evidence="10">Adductor muscle</tissue>
    </source>
</reference>
<keyword evidence="7 9" id="KW-0503">Monooxygenase</keyword>
<evidence type="ECO:0000256" key="5">
    <source>
        <dbReference type="ARBA" id="ARBA00023002"/>
    </source>
</evidence>
<keyword evidence="11" id="KW-1185">Reference proteome</keyword>
<dbReference type="AlphaFoldDB" id="A0AA89BHT7"/>
<dbReference type="SUPFAM" id="SSF48264">
    <property type="entry name" value="Cytochrome P450"/>
    <property type="match status" value="1"/>
</dbReference>
<evidence type="ECO:0000256" key="6">
    <source>
        <dbReference type="ARBA" id="ARBA00023004"/>
    </source>
</evidence>
<gene>
    <name evidence="10" type="ORF">FSP39_008690</name>
</gene>
<evidence type="ECO:0000256" key="3">
    <source>
        <dbReference type="ARBA" id="ARBA00022617"/>
    </source>
</evidence>
<dbReference type="GO" id="GO:0016705">
    <property type="term" value="F:oxidoreductase activity, acting on paired donors, with incorporation or reduction of molecular oxygen"/>
    <property type="evidence" value="ECO:0007669"/>
    <property type="project" value="InterPro"/>
</dbReference>
<evidence type="ECO:0000256" key="2">
    <source>
        <dbReference type="ARBA" id="ARBA00010617"/>
    </source>
</evidence>
<dbReference type="InterPro" id="IPR017972">
    <property type="entry name" value="Cyt_P450_CS"/>
</dbReference>
<evidence type="ECO:0000313" key="10">
    <source>
        <dbReference type="EMBL" id="KAK3082906.1"/>
    </source>
</evidence>
<dbReference type="PRINTS" id="PR00463">
    <property type="entry name" value="EP450I"/>
</dbReference>
<keyword evidence="6 8" id="KW-0408">Iron</keyword>
<keyword evidence="4 8" id="KW-0479">Metal-binding</keyword>
<keyword evidence="3 8" id="KW-0349">Heme</keyword>
<dbReference type="InterPro" id="IPR002401">
    <property type="entry name" value="Cyt_P450_E_grp-I"/>
</dbReference>
<accession>A0AA89BHT7</accession>
<dbReference type="Pfam" id="PF00067">
    <property type="entry name" value="p450"/>
    <property type="match status" value="1"/>
</dbReference>
<sequence>MIFSGSHSVEKAAKLFLDLRTKYGKIMRQRIGSEHYVFLFDPEDFEHVFKAEGPYPYREALHIVTTYCGRNNRPIGMNGLNGEEWSKLRKPTQDKMLRPQVVTKYLPVINQVTHDLVTYIESKGEIQDINKLMLDFALENAGILAFNKRLGLLDTDDKSSTLKEDFGVFFRLLSEHFFLPPLYKYFRTPFYNTFEKAANGIYNRFDKELEAVKSEMESSALKKDESITEMQCKSNTLHEYYSTSRPPDFAKELLADERLTEDYVRGVLLDIFIAGGDTTYVVMGFNQVCRDPEIYSNPDTFFPERWQRGSDVRVRSPFALLPFGFGTRSCLGQRFAEQEIYVCFAQIIKKFEISLPSDAEEIKYVHKLFAYPEKPVTICFKTRREICSNRYVYN</sequence>
<dbReference type="Gene3D" id="1.10.630.10">
    <property type="entry name" value="Cytochrome P450"/>
    <property type="match status" value="2"/>
</dbReference>
<dbReference type="PANTHER" id="PTHR24279">
    <property type="entry name" value="CYTOCHROME P450"/>
    <property type="match status" value="1"/>
</dbReference>
<dbReference type="GO" id="GO:0004497">
    <property type="term" value="F:monooxygenase activity"/>
    <property type="evidence" value="ECO:0007669"/>
    <property type="project" value="UniProtKB-KW"/>
</dbReference>
<evidence type="ECO:0000256" key="7">
    <source>
        <dbReference type="ARBA" id="ARBA00023033"/>
    </source>
</evidence>
<dbReference type="InterPro" id="IPR036396">
    <property type="entry name" value="Cyt_P450_sf"/>
</dbReference>
<dbReference type="PROSITE" id="PS00086">
    <property type="entry name" value="CYTOCHROME_P450"/>
    <property type="match status" value="1"/>
</dbReference>
<organism evidence="10 11">
    <name type="scientific">Pinctada imbricata</name>
    <name type="common">Atlantic pearl-oyster</name>
    <name type="synonym">Pinctada martensii</name>
    <dbReference type="NCBI Taxonomy" id="66713"/>
    <lineage>
        <taxon>Eukaryota</taxon>
        <taxon>Metazoa</taxon>
        <taxon>Spiralia</taxon>
        <taxon>Lophotrochozoa</taxon>
        <taxon>Mollusca</taxon>
        <taxon>Bivalvia</taxon>
        <taxon>Autobranchia</taxon>
        <taxon>Pteriomorphia</taxon>
        <taxon>Pterioida</taxon>
        <taxon>Pterioidea</taxon>
        <taxon>Pteriidae</taxon>
        <taxon>Pinctada</taxon>
    </lineage>
</organism>
<dbReference type="InterPro" id="IPR050479">
    <property type="entry name" value="CYP11_CYP27_families"/>
</dbReference>
<dbReference type="EMBL" id="VSWD01000014">
    <property type="protein sequence ID" value="KAK3082906.1"/>
    <property type="molecule type" value="Genomic_DNA"/>
</dbReference>
<comment type="caution">
    <text evidence="10">The sequence shown here is derived from an EMBL/GenBank/DDBJ whole genome shotgun (WGS) entry which is preliminary data.</text>
</comment>
<evidence type="ECO:0000256" key="9">
    <source>
        <dbReference type="RuleBase" id="RU000461"/>
    </source>
</evidence>
<evidence type="ECO:0000256" key="4">
    <source>
        <dbReference type="ARBA" id="ARBA00022723"/>
    </source>
</evidence>
<dbReference type="GO" id="GO:0020037">
    <property type="term" value="F:heme binding"/>
    <property type="evidence" value="ECO:0007669"/>
    <property type="project" value="InterPro"/>
</dbReference>